<evidence type="ECO:0000313" key="2">
    <source>
        <dbReference type="Proteomes" id="UP000017944"/>
    </source>
</evidence>
<dbReference type="Proteomes" id="UP000017944">
    <property type="component" value="Unassembled WGS sequence"/>
</dbReference>
<organism evidence="1 2">
    <name type="scientific">Shigella dysenteriae WRSd3</name>
    <dbReference type="NCBI Taxonomy" id="1401327"/>
    <lineage>
        <taxon>Bacteria</taxon>
        <taxon>Pseudomonadati</taxon>
        <taxon>Pseudomonadota</taxon>
        <taxon>Gammaproteobacteria</taxon>
        <taxon>Enterobacterales</taxon>
        <taxon>Enterobacteriaceae</taxon>
        <taxon>Shigella</taxon>
    </lineage>
</organism>
<proteinExistence type="predicted"/>
<protein>
    <submittedName>
        <fullName evidence="1">Uncharacterized protein</fullName>
    </submittedName>
</protein>
<dbReference type="AlphaFoldDB" id="A0A090NCL2"/>
<dbReference type="PATRIC" id="fig|1401327.3.peg.3591"/>
<sequence>MIVITIILYGYKTIGAASYPLSINDAKHPLTILKGINTTDEKMTNPFAG</sequence>
<gene>
    <name evidence="1" type="ORF">WRSd3_03873</name>
</gene>
<dbReference type="EMBL" id="AXUT01000407">
    <property type="protein sequence ID" value="ESU77234.1"/>
    <property type="molecule type" value="Genomic_DNA"/>
</dbReference>
<reference evidence="1 2" key="1">
    <citation type="submission" date="2013-10" db="EMBL/GenBank/DDBJ databases">
        <title>Draft genomes and the virulence plasmids of Sd1617 vaccine constructs: WRSd3 and WRSd5.</title>
        <authorList>
            <person name="Aksomboon Vongsawan A."/>
            <person name="Venkatesan M.M."/>
            <person name="Vaisvil B."/>
            <person name="Emel G."/>
            <person name="Kepatral V."/>
            <person name="Sethabutr O."/>
            <person name="Serichantalergs O."/>
            <person name="Mason C."/>
        </authorList>
    </citation>
    <scope>NUCLEOTIDE SEQUENCE [LARGE SCALE GENOMIC DNA]</scope>
    <source>
        <strain evidence="1 2">WRSd3</strain>
    </source>
</reference>
<name>A0A090NCL2_SHIDY</name>
<accession>A0A090NCL2</accession>
<evidence type="ECO:0000313" key="1">
    <source>
        <dbReference type="EMBL" id="ESU77234.1"/>
    </source>
</evidence>
<comment type="caution">
    <text evidence="1">The sequence shown here is derived from an EMBL/GenBank/DDBJ whole genome shotgun (WGS) entry which is preliminary data.</text>
</comment>